<gene>
    <name evidence="3" type="ORF">SAMN04487900_12018</name>
    <name evidence="2" type="ORF">SAMN04487901_101113</name>
</gene>
<evidence type="ECO:0000313" key="2">
    <source>
        <dbReference type="EMBL" id="SDG14758.1"/>
    </source>
</evidence>
<keyword evidence="1" id="KW-0732">Signal</keyword>
<reference evidence="2 5" key="2">
    <citation type="submission" date="2016-10" db="EMBL/GenBank/DDBJ databases">
        <authorList>
            <person name="de Groot N.N."/>
        </authorList>
    </citation>
    <scope>NUCLEOTIDE SEQUENCE [LARGE SCALE GENOMIC DNA]</scope>
    <source>
        <strain evidence="5">BP1-145</strain>
        <strain evidence="2">BP1-148</strain>
    </source>
</reference>
<protein>
    <recommendedName>
        <fullName evidence="6">Fimbrillin-A associated anchor protein Mfa1 and Mfa2</fullName>
    </recommendedName>
</protein>
<feature type="chain" id="PRO_5041051264" description="Fimbrillin-A associated anchor protein Mfa1 and Mfa2" evidence="1">
    <location>
        <begin position="32"/>
        <end position="360"/>
    </location>
</feature>
<evidence type="ECO:0000313" key="3">
    <source>
        <dbReference type="EMBL" id="SDO44028.1"/>
    </source>
</evidence>
<feature type="signal peptide" evidence="1">
    <location>
        <begin position="1"/>
        <end position="31"/>
    </location>
</feature>
<evidence type="ECO:0000313" key="4">
    <source>
        <dbReference type="Proteomes" id="UP000198779"/>
    </source>
</evidence>
<evidence type="ECO:0000256" key="1">
    <source>
        <dbReference type="SAM" id="SignalP"/>
    </source>
</evidence>
<name>A0A1H0JJR4_9BACT</name>
<evidence type="ECO:0008006" key="6">
    <source>
        <dbReference type="Google" id="ProtNLM"/>
    </source>
</evidence>
<sequence>MKRYMNIWNQIGMMITSCLLVLCLFTSCSMIDDDLDNCTQLDYELQLITNMTTEVQTQLTAETDVSVASVLRAHLSDIFTDYAHDVDLSFYDTKGDSARLHHDEHIMDANQHSYTLYIPRQKYMHLAVANIVDDPLVDLMYDDRCYTAQVALRDLATSRGATSIPDTIDSQTTGLFTARQLMEMIEGINQTFNVKLYMANCAAALVMNPQGHSTDGIKVYSTGFATAFNIADSSYVFSNPSPIVRTKLLHRESENDNLTFCSVTFPSREPLATRTVIETEEPFIAQPDENALWELRVYVPQSDGTITETVLRVKEPLRAGQLKIIKCRIGSNGGIEVDGGSSEVSTSVTLDWKDGLEIET</sequence>
<proteinExistence type="predicted"/>
<dbReference type="PROSITE" id="PS51257">
    <property type="entry name" value="PROKAR_LIPOPROTEIN"/>
    <property type="match status" value="1"/>
</dbReference>
<evidence type="ECO:0000313" key="5">
    <source>
        <dbReference type="Proteomes" id="UP000199134"/>
    </source>
</evidence>
<accession>A0A1G7RVJ6</accession>
<accession>A0A1H0JJR4</accession>
<dbReference type="Proteomes" id="UP000198779">
    <property type="component" value="Unassembled WGS sequence"/>
</dbReference>
<dbReference type="Proteomes" id="UP000199134">
    <property type="component" value="Unassembled WGS sequence"/>
</dbReference>
<dbReference type="STRING" id="645274.SAMN04487901_101113"/>
<organism evidence="3 5">
    <name type="scientific">Prevotella communis</name>
    <dbReference type="NCBI Taxonomy" id="2913614"/>
    <lineage>
        <taxon>Bacteria</taxon>
        <taxon>Pseudomonadati</taxon>
        <taxon>Bacteroidota</taxon>
        <taxon>Bacteroidia</taxon>
        <taxon>Bacteroidales</taxon>
        <taxon>Prevotellaceae</taxon>
        <taxon>Prevotella</taxon>
    </lineage>
</organism>
<reference evidence="3 4" key="1">
    <citation type="submission" date="2016-10" db="EMBL/GenBank/DDBJ databases">
        <authorList>
            <person name="Varghese N."/>
            <person name="Submissions S."/>
        </authorList>
    </citation>
    <scope>NUCLEOTIDE SEQUENCE</scope>
    <source>
        <strain evidence="3">BP1-145</strain>
        <strain evidence="4">BP1-148</strain>
    </source>
</reference>
<keyword evidence="4" id="KW-1185">Reference proteome</keyword>
<dbReference type="EMBL" id="FNCQ01000001">
    <property type="protein sequence ID" value="SDG14758.1"/>
    <property type="molecule type" value="Genomic_DNA"/>
</dbReference>
<dbReference type="EMBL" id="FNIW01000020">
    <property type="protein sequence ID" value="SDO44028.1"/>
    <property type="molecule type" value="Genomic_DNA"/>
</dbReference>
<dbReference type="AlphaFoldDB" id="A0A1H0JJR4"/>